<organism evidence="2 3">
    <name type="scientific">Phaeosphaeria nodorum (strain SN15 / ATCC MYA-4574 / FGSC 10173)</name>
    <name type="common">Glume blotch fungus</name>
    <name type="synonym">Parastagonospora nodorum</name>
    <dbReference type="NCBI Taxonomy" id="321614"/>
    <lineage>
        <taxon>Eukaryota</taxon>
        <taxon>Fungi</taxon>
        <taxon>Dikarya</taxon>
        <taxon>Ascomycota</taxon>
        <taxon>Pezizomycotina</taxon>
        <taxon>Dothideomycetes</taxon>
        <taxon>Pleosporomycetidae</taxon>
        <taxon>Pleosporales</taxon>
        <taxon>Pleosporineae</taxon>
        <taxon>Phaeosphaeriaceae</taxon>
        <taxon>Parastagonospora</taxon>
    </lineage>
</organism>
<reference evidence="3" key="1">
    <citation type="journal article" date="2007" name="Plant Cell">
        <title>Dothideomycete-plant interactions illuminated by genome sequencing and EST analysis of the wheat pathogen Stagonospora nodorum.</title>
        <authorList>
            <person name="Hane J.K."/>
            <person name="Lowe R.G."/>
            <person name="Solomon P.S."/>
            <person name="Tan K.C."/>
            <person name="Schoch C.L."/>
            <person name="Spatafora J.W."/>
            <person name="Crous P.W."/>
            <person name="Kodira C."/>
            <person name="Birren B.W."/>
            <person name="Galagan J.E."/>
            <person name="Torriani S.F."/>
            <person name="McDonald B.A."/>
            <person name="Oliver R.P."/>
        </authorList>
    </citation>
    <scope>NUCLEOTIDE SEQUENCE [LARGE SCALE GENOMIC DNA]</scope>
    <source>
        <strain evidence="3">SN15 / ATCC MYA-4574 / FGSC 10173</strain>
    </source>
</reference>
<dbReference type="EMBL" id="CH445336">
    <property type="protein sequence ID" value="EAT84601.1"/>
    <property type="molecule type" value="Genomic_DNA"/>
</dbReference>
<feature type="region of interest" description="Disordered" evidence="1">
    <location>
        <begin position="1"/>
        <end position="29"/>
    </location>
</feature>
<dbReference type="InParanoid" id="Q0UIT9"/>
<evidence type="ECO:0000256" key="1">
    <source>
        <dbReference type="SAM" id="MobiDB-lite"/>
    </source>
</evidence>
<sequence>MAPSIGSDRHLEMQEARGRSMRVRDSRTR</sequence>
<feature type="compositionally biased region" description="Basic and acidic residues" evidence="1">
    <location>
        <begin position="7"/>
        <end position="29"/>
    </location>
</feature>
<name>Q0UIT9_PHANO</name>
<evidence type="ECO:0000313" key="3">
    <source>
        <dbReference type="Proteomes" id="UP000001055"/>
    </source>
</evidence>
<protein>
    <submittedName>
        <fullName evidence="2">Uncharacterized protein</fullName>
    </submittedName>
</protein>
<dbReference type="KEGG" id="pno:SNOG_08325"/>
<dbReference type="RefSeq" id="XP_001798645.1">
    <property type="nucleotide sequence ID" value="XM_001798593.1"/>
</dbReference>
<evidence type="ECO:0000313" key="2">
    <source>
        <dbReference type="EMBL" id="EAT84601.1"/>
    </source>
</evidence>
<dbReference type="GeneID" id="5975543"/>
<accession>Q0UIT9</accession>
<proteinExistence type="predicted"/>
<dbReference type="Proteomes" id="UP000001055">
    <property type="component" value="Unassembled WGS sequence"/>
</dbReference>
<dbReference type="AlphaFoldDB" id="Q0UIT9"/>
<gene>
    <name evidence="2" type="ORF">SNOG_08325</name>
</gene>